<feature type="transmembrane region" description="Helical" evidence="7">
    <location>
        <begin position="814"/>
        <end position="833"/>
    </location>
</feature>
<keyword evidence="5" id="KW-0479">Metal-binding</keyword>
<dbReference type="GO" id="GO:0005576">
    <property type="term" value="C:extracellular region"/>
    <property type="evidence" value="ECO:0007669"/>
    <property type="project" value="UniProtKB-SubCell"/>
</dbReference>
<dbReference type="InterPro" id="IPR037120">
    <property type="entry name" value="Haem_peroxidase_sf_animal"/>
</dbReference>
<dbReference type="SUPFAM" id="SSF52343">
    <property type="entry name" value="Ferredoxin reductase-like, C-terminal NADP-linked domain"/>
    <property type="match status" value="1"/>
</dbReference>
<dbReference type="PROSITE" id="PS50836">
    <property type="entry name" value="DOMON"/>
    <property type="match status" value="1"/>
</dbReference>
<keyword evidence="4" id="KW-0325">Glycoprotein</keyword>
<dbReference type="SUPFAM" id="SSF55856">
    <property type="entry name" value="Cytochrome b5-like heme/steroid binding domain"/>
    <property type="match status" value="1"/>
</dbReference>
<dbReference type="Gene3D" id="3.10.120.10">
    <property type="entry name" value="Cytochrome b5-like heme/steroid binding domain"/>
    <property type="match status" value="1"/>
</dbReference>
<sequence>MAYRNDKKNDEYRSLNGEGNNRNDPLAGVMKTPFARNVPSMSNFADENFSMIPTPGNYTTNVPNAFLACNATLPDGIFPLPRCVSNKLMSMQMNEDDIFDLTHLEKFKSKRDISHVLTFWGFFMIMDVSAGSKLGENYPTGIYIPQGDISYLSSYRNGPKPANFTFANESLPFNRSEQRGGQTGINKVTSFVDASTIYGNNADDLQRIRDYGNNGKMRLEIDNSTPDGELGYPYVDENGGYILGYHVKFRNVFTDLFHVILLREHNRLCDEFFAIHGNGWDDEQYFQEARRWVIAFIQRINYYEYLGTALGIPLPKYEGYKPDLKPEIDTFFATVTFRYGHSEVSNFYDIVNYQGKPLATLPLNDLQVPGLLKTFGIPSIALSMALQRQEEVDIYYSDFMRSVTYRAVEQMDVASCDIVRSRDHGIPLYNDARVAFGLPKKTSWADISSDPDVQKRLEDTYGSVDRIEALMGGLAEDHINGGNLGELFYKSFSEQWIKIRDSDRFWFENKDAGFSKEDIAKIQNTTLLTILMRNSPKISLYPQNLWSVQPTSSLMMPEDSKTYNDTITLSDGFILKWKIDGSDITFLITLGSTNSWFGIGFNPEGDAMSGTDMMIFQNQEKKGSNEITVTGKNYKGIGIGIKPQELPNDQIITILGETKVANGMTQVEVKRPLNANNRKSIDGTIQMVYAWNPNSNEITYHGGNRGKREVNFRSGMSSALDGSVWIVRYLRHIDSYMVQHQNLNLFGGLIIGMFATVAMSVTTTHAASTHAKIGLTIFTITIIQISLGIMAIWGLANVESAATGIVRNLKHLHFYLGGALLLTAWVNIFFGMIQYNANKAFIWAYVVWLICFGFVITASEFYYKIKNMQFLWPTVDTNDGTKRLQKCIPYVVYMNLPVVTWDKFNKRVMAGANLVVAEELVFDIHKWIPIHPGGQRILKRVVGTDITRDFFFDPADQVVIMNNSNDYDVQRPSISVLTDNAYGRMEYDTGKKRPHSVANAVDMINATTFKDRRVAMYRHSKFATSKLASMVVARIEQKSKQAEIPLHCNIFRRYILTNIDTVTRHNAKNPVKKFTFQVLHPDKKLPRFFPGDYIEIMSFVNTQVITRLYTPIQTTDNSFYILVKIYKDGIMSQHLNKQLKNFEIKVRGPFDIADRILQLSSPALKPVSRLSSPGLPSQSSSSDHFSRHKNKDRNLNYLPDGRSGILLNMEREDFCWDYLFMVCGGTGITPMLQLIKYHMEKAATLDSNFKLFLLVANDTIADLIYPKYLDNLVQVLEGKLKITYILLKPPRFWNDLSGLIDDTILYDWISQNYSVPPPAIPPRLYNCGSDTVDIENDNYITTSLSPLYTINEMNNYMRQFTMDDSKQVKLVACGTDQFNDNIRRSLEKLGFPIEEKAIFLN</sequence>
<evidence type="ECO:0000256" key="6">
    <source>
        <dbReference type="SAM" id="MobiDB-lite"/>
    </source>
</evidence>
<dbReference type="SMART" id="SM00664">
    <property type="entry name" value="DoH"/>
    <property type="match status" value="1"/>
</dbReference>
<keyword evidence="7" id="KW-1133">Transmembrane helix</keyword>
<evidence type="ECO:0000313" key="9">
    <source>
        <dbReference type="EMBL" id="CAG8440207.1"/>
    </source>
</evidence>
<dbReference type="Gene3D" id="2.40.30.10">
    <property type="entry name" value="Translation factors"/>
    <property type="match status" value="1"/>
</dbReference>
<dbReference type="CDD" id="cd09631">
    <property type="entry name" value="DOMON_DOH"/>
    <property type="match status" value="1"/>
</dbReference>
<dbReference type="PROSITE" id="PS50292">
    <property type="entry name" value="PEROXIDASE_3"/>
    <property type="match status" value="1"/>
</dbReference>
<dbReference type="EMBL" id="CAJVPP010000077">
    <property type="protein sequence ID" value="CAG8440207.1"/>
    <property type="molecule type" value="Genomic_DNA"/>
</dbReference>
<keyword evidence="7" id="KW-0812">Transmembrane</keyword>
<dbReference type="GO" id="GO:0006979">
    <property type="term" value="P:response to oxidative stress"/>
    <property type="evidence" value="ECO:0007669"/>
    <property type="project" value="InterPro"/>
</dbReference>
<dbReference type="InterPro" id="IPR010255">
    <property type="entry name" value="Haem_peroxidase_sf"/>
</dbReference>
<dbReference type="InterPro" id="IPR019791">
    <property type="entry name" value="Haem_peroxidase_animal"/>
</dbReference>
<feature type="binding site" description="axial binding residue" evidence="5">
    <location>
        <position position="341"/>
    </location>
    <ligand>
        <name>heme b</name>
        <dbReference type="ChEBI" id="CHEBI:60344"/>
    </ligand>
    <ligandPart>
        <name>Fe</name>
        <dbReference type="ChEBI" id="CHEBI:18248"/>
    </ligandPart>
</feature>
<dbReference type="SUPFAM" id="SSF49344">
    <property type="entry name" value="CBD9-like"/>
    <property type="match status" value="1"/>
</dbReference>
<keyword evidence="3" id="KW-0560">Oxidoreductase</keyword>
<dbReference type="InterPro" id="IPR017938">
    <property type="entry name" value="Riboflavin_synthase-like_b-brl"/>
</dbReference>
<dbReference type="Pfam" id="PF00173">
    <property type="entry name" value="Cyt-b5"/>
    <property type="match status" value="1"/>
</dbReference>
<dbReference type="PANTHER" id="PTHR11475">
    <property type="entry name" value="OXIDASE/PEROXIDASE"/>
    <property type="match status" value="1"/>
</dbReference>
<feature type="compositionally biased region" description="Low complexity" evidence="6">
    <location>
        <begin position="1168"/>
        <end position="1182"/>
    </location>
</feature>
<dbReference type="Gene3D" id="1.10.640.10">
    <property type="entry name" value="Haem peroxidase domain superfamily, animal type"/>
    <property type="match status" value="1"/>
</dbReference>
<name>A0A9N8V868_FUNMO</name>
<evidence type="ECO:0000256" key="3">
    <source>
        <dbReference type="ARBA" id="ARBA00023002"/>
    </source>
</evidence>
<comment type="caution">
    <text evidence="9">The sequence shown here is derived from an EMBL/GenBank/DDBJ whole genome shotgun (WGS) entry which is preliminary data.</text>
</comment>
<dbReference type="InterPro" id="IPR008333">
    <property type="entry name" value="Cbr1-like_FAD-bd_dom"/>
</dbReference>
<feature type="region of interest" description="Disordered" evidence="6">
    <location>
        <begin position="1"/>
        <end position="27"/>
    </location>
</feature>
<keyword evidence="2" id="KW-0964">Secreted</keyword>
<reference evidence="9" key="1">
    <citation type="submission" date="2021-06" db="EMBL/GenBank/DDBJ databases">
        <authorList>
            <person name="Kallberg Y."/>
            <person name="Tangrot J."/>
            <person name="Rosling A."/>
        </authorList>
    </citation>
    <scope>NUCLEOTIDE SEQUENCE</scope>
    <source>
        <strain evidence="9">87-6 pot B 2015</strain>
    </source>
</reference>
<gene>
    <name evidence="9" type="ORF">FMOSSE_LOCUS749</name>
</gene>
<dbReference type="Pfam" id="PF03098">
    <property type="entry name" value="An_peroxidase"/>
    <property type="match status" value="1"/>
</dbReference>
<dbReference type="Pfam" id="PF00175">
    <property type="entry name" value="NAD_binding_1"/>
    <property type="match status" value="1"/>
</dbReference>
<evidence type="ECO:0000256" key="4">
    <source>
        <dbReference type="ARBA" id="ARBA00023180"/>
    </source>
</evidence>
<dbReference type="SUPFAM" id="SSF63380">
    <property type="entry name" value="Riboflavin synthase domain-like"/>
    <property type="match status" value="1"/>
</dbReference>
<dbReference type="PANTHER" id="PTHR11475:SF4">
    <property type="entry name" value="CHORION PEROXIDASE"/>
    <property type="match status" value="1"/>
</dbReference>
<dbReference type="InterPro" id="IPR039261">
    <property type="entry name" value="FNR_nucleotide-bd"/>
</dbReference>
<feature type="transmembrane region" description="Helical" evidence="7">
    <location>
        <begin position="840"/>
        <end position="863"/>
    </location>
</feature>
<dbReference type="Proteomes" id="UP000789375">
    <property type="component" value="Unassembled WGS sequence"/>
</dbReference>
<dbReference type="InterPro" id="IPR045266">
    <property type="entry name" value="DOH_DOMON"/>
</dbReference>
<dbReference type="Pfam" id="PF03351">
    <property type="entry name" value="DOMON"/>
    <property type="match status" value="1"/>
</dbReference>
<keyword evidence="10" id="KW-1185">Reference proteome</keyword>
<evidence type="ECO:0000256" key="7">
    <source>
        <dbReference type="SAM" id="Phobius"/>
    </source>
</evidence>
<dbReference type="Gene3D" id="1.20.120.1770">
    <property type="match status" value="1"/>
</dbReference>
<keyword evidence="5" id="KW-0349">Heme</keyword>
<feature type="transmembrane region" description="Helical" evidence="7">
    <location>
        <begin position="743"/>
        <end position="761"/>
    </location>
</feature>
<accession>A0A9N8V868</accession>
<evidence type="ECO:0000313" key="10">
    <source>
        <dbReference type="Proteomes" id="UP000789375"/>
    </source>
</evidence>
<feature type="transmembrane region" description="Helical" evidence="7">
    <location>
        <begin position="773"/>
        <end position="794"/>
    </location>
</feature>
<evidence type="ECO:0000256" key="5">
    <source>
        <dbReference type="PIRSR" id="PIRSR619791-2"/>
    </source>
</evidence>
<dbReference type="Pfam" id="PF00970">
    <property type="entry name" value="FAD_binding_6"/>
    <property type="match status" value="1"/>
</dbReference>
<evidence type="ECO:0000256" key="1">
    <source>
        <dbReference type="ARBA" id="ARBA00004613"/>
    </source>
</evidence>
<protein>
    <submittedName>
        <fullName evidence="9">7817_t:CDS:1</fullName>
    </submittedName>
</protein>
<dbReference type="Gene3D" id="3.40.50.80">
    <property type="entry name" value="Nucleotide-binding domain of ferredoxin-NADP reductase (FNR) module"/>
    <property type="match status" value="1"/>
</dbReference>
<comment type="subcellular location">
    <subcellularLocation>
        <location evidence="1">Secreted</location>
    </subcellularLocation>
</comment>
<dbReference type="GO" id="GO:0004601">
    <property type="term" value="F:peroxidase activity"/>
    <property type="evidence" value="ECO:0007669"/>
    <property type="project" value="InterPro"/>
</dbReference>
<keyword evidence="7" id="KW-0472">Membrane</keyword>
<dbReference type="GO" id="GO:0020037">
    <property type="term" value="F:heme binding"/>
    <property type="evidence" value="ECO:0007669"/>
    <property type="project" value="InterPro"/>
</dbReference>
<dbReference type="SUPFAM" id="SSF48113">
    <property type="entry name" value="Heme-dependent peroxidases"/>
    <property type="match status" value="1"/>
</dbReference>
<feature type="compositionally biased region" description="Basic and acidic residues" evidence="6">
    <location>
        <begin position="1"/>
        <end position="13"/>
    </location>
</feature>
<organism evidence="9 10">
    <name type="scientific">Funneliformis mosseae</name>
    <name type="common">Endomycorrhizal fungus</name>
    <name type="synonym">Glomus mosseae</name>
    <dbReference type="NCBI Taxonomy" id="27381"/>
    <lineage>
        <taxon>Eukaryota</taxon>
        <taxon>Fungi</taxon>
        <taxon>Fungi incertae sedis</taxon>
        <taxon>Mucoromycota</taxon>
        <taxon>Glomeromycotina</taxon>
        <taxon>Glomeromycetes</taxon>
        <taxon>Glomerales</taxon>
        <taxon>Glomeraceae</taxon>
        <taxon>Funneliformis</taxon>
    </lineage>
</organism>
<proteinExistence type="predicted"/>
<dbReference type="GO" id="GO:0046872">
    <property type="term" value="F:metal ion binding"/>
    <property type="evidence" value="ECO:0007669"/>
    <property type="project" value="UniProtKB-KW"/>
</dbReference>
<feature type="region of interest" description="Disordered" evidence="6">
    <location>
        <begin position="1167"/>
        <end position="1190"/>
    </location>
</feature>
<evidence type="ECO:0000259" key="8">
    <source>
        <dbReference type="PROSITE" id="PS50836"/>
    </source>
</evidence>
<dbReference type="InterPro" id="IPR005018">
    <property type="entry name" value="DOMON_domain"/>
</dbReference>
<dbReference type="InterPro" id="IPR036400">
    <property type="entry name" value="Cyt_B5-like_heme/steroid_sf"/>
</dbReference>
<evidence type="ECO:0000256" key="2">
    <source>
        <dbReference type="ARBA" id="ARBA00022525"/>
    </source>
</evidence>
<dbReference type="InterPro" id="IPR001199">
    <property type="entry name" value="Cyt_B5-like_heme/steroid-bd"/>
</dbReference>
<keyword evidence="5" id="KW-0408">Iron</keyword>
<dbReference type="InterPro" id="IPR001433">
    <property type="entry name" value="OxRdtase_FAD/NAD-bd"/>
</dbReference>
<feature type="domain" description="DOMON" evidence="8">
    <location>
        <begin position="571"/>
        <end position="694"/>
    </location>
</feature>